<reference evidence="1" key="1">
    <citation type="submission" date="2023-04" db="EMBL/GenBank/DDBJ databases">
        <title>Aspergillus oryzae NBRC 4228.</title>
        <authorList>
            <person name="Ichikawa N."/>
            <person name="Sato H."/>
            <person name="Tonouchi N."/>
        </authorList>
    </citation>
    <scope>NUCLEOTIDE SEQUENCE</scope>
    <source>
        <strain evidence="1">NBRC 4228</strain>
    </source>
</reference>
<organism evidence="1 2">
    <name type="scientific">Aspergillus oryzae</name>
    <name type="common">Yellow koji mold</name>
    <dbReference type="NCBI Taxonomy" id="5062"/>
    <lineage>
        <taxon>Eukaryota</taxon>
        <taxon>Fungi</taxon>
        <taxon>Dikarya</taxon>
        <taxon>Ascomycota</taxon>
        <taxon>Pezizomycotina</taxon>
        <taxon>Eurotiomycetes</taxon>
        <taxon>Eurotiomycetidae</taxon>
        <taxon>Eurotiales</taxon>
        <taxon>Aspergillaceae</taxon>
        <taxon>Aspergillus</taxon>
        <taxon>Aspergillus subgen. Circumdati</taxon>
    </lineage>
</organism>
<dbReference type="EMBL" id="BSYA01000001">
    <property type="protein sequence ID" value="GMG22474.1"/>
    <property type="molecule type" value="Genomic_DNA"/>
</dbReference>
<evidence type="ECO:0000313" key="2">
    <source>
        <dbReference type="Proteomes" id="UP001165205"/>
    </source>
</evidence>
<dbReference type="Proteomes" id="UP001165205">
    <property type="component" value="Unassembled WGS sequence"/>
</dbReference>
<sequence length="136" mass="15123">MISSAPQGPSTGDAVRCFWVSPRRSENDFVDERTAGDYPESECVLEKVLRGFTPHSRQQTSNMRETNMSQAGVEDQNVDFHPYVSLNSISFWALGAQWKCQLVKAMMPQLVKKDALLIAISQFSTVTPPAVGWLDG</sequence>
<name>A0AAN5BQN0_ASPOZ</name>
<protein>
    <submittedName>
        <fullName evidence="1">Unnamed protein product</fullName>
    </submittedName>
</protein>
<comment type="caution">
    <text evidence="1">The sequence shown here is derived from an EMBL/GenBank/DDBJ whole genome shotgun (WGS) entry which is preliminary data.</text>
</comment>
<evidence type="ECO:0000313" key="1">
    <source>
        <dbReference type="EMBL" id="GMG22474.1"/>
    </source>
</evidence>
<accession>A0AAN5BQN0</accession>
<proteinExistence type="predicted"/>
<gene>
    <name evidence="1" type="ORF">Aory04_000011000</name>
</gene>
<dbReference type="AlphaFoldDB" id="A0AAN5BQN0"/>